<name>K1XIN6_9BACT</name>
<comment type="caution">
    <text evidence="1">The sequence shown here is derived from an EMBL/GenBank/DDBJ whole genome shotgun (WGS) entry which is preliminary data.</text>
</comment>
<dbReference type="GO" id="GO:0015562">
    <property type="term" value="F:efflux transmembrane transporter activity"/>
    <property type="evidence" value="ECO:0007669"/>
    <property type="project" value="TreeGrafter"/>
</dbReference>
<feature type="non-terminal residue" evidence="1">
    <location>
        <position position="159"/>
    </location>
</feature>
<accession>K1XIN6</accession>
<organism evidence="1">
    <name type="scientific">uncultured bacterium</name>
    <name type="common">gcode 4</name>
    <dbReference type="NCBI Taxonomy" id="1234023"/>
    <lineage>
        <taxon>Bacteria</taxon>
        <taxon>environmental samples</taxon>
    </lineage>
</organism>
<gene>
    <name evidence="1" type="ORF">ACD_78C00134G0001</name>
</gene>
<dbReference type="Gene3D" id="2.40.30.170">
    <property type="match status" value="1"/>
</dbReference>
<reference evidence="1" key="1">
    <citation type="journal article" date="2012" name="Science">
        <title>Fermentation, hydrogen, and sulfur metabolism in multiple uncultivated bacterial phyla.</title>
        <authorList>
            <person name="Wrighton K.C."/>
            <person name="Thomas B.C."/>
            <person name="Sharon I."/>
            <person name="Miller C.S."/>
            <person name="Castelle C.J."/>
            <person name="VerBerkmoes N.C."/>
            <person name="Wilkins M.J."/>
            <person name="Hettich R.L."/>
            <person name="Lipton M.S."/>
            <person name="Williams K.H."/>
            <person name="Long P.E."/>
            <person name="Banfield J.F."/>
        </authorList>
    </citation>
    <scope>NUCLEOTIDE SEQUENCE [LARGE SCALE GENOMIC DNA]</scope>
</reference>
<evidence type="ECO:0000313" key="1">
    <source>
        <dbReference type="EMBL" id="EKD30165.1"/>
    </source>
</evidence>
<protein>
    <submittedName>
        <fullName evidence="1">Uncharacterized protein</fullName>
    </submittedName>
</protein>
<dbReference type="EMBL" id="AMFJ01034134">
    <property type="protein sequence ID" value="EKD30165.1"/>
    <property type="molecule type" value="Genomic_DNA"/>
</dbReference>
<dbReference type="PANTHER" id="PTHR30469">
    <property type="entry name" value="MULTIDRUG RESISTANCE PROTEIN MDTA"/>
    <property type="match status" value="1"/>
</dbReference>
<proteinExistence type="predicted"/>
<dbReference type="PANTHER" id="PTHR30469:SF33">
    <property type="entry name" value="SLR1207 PROTEIN"/>
    <property type="match status" value="1"/>
</dbReference>
<dbReference type="GO" id="GO:1990281">
    <property type="term" value="C:efflux pump complex"/>
    <property type="evidence" value="ECO:0007669"/>
    <property type="project" value="TreeGrafter"/>
</dbReference>
<sequence length="159" mass="16964">MKLKLGQDAKIIFDSFPTLTLTGKVSDINSTPTQTSGVTSYTIKVAMDKGDHPIFSGMSAKVDIIIESKENTLFVGTSFIQKGRNNRTASILKRIGSVDTKTDVELGISNPTNTEILIGVSEGDILVRRIFAGTGTASSSLIQLPWGGSRNNGGGTWWG</sequence>
<dbReference type="AlphaFoldDB" id="K1XIN6"/>